<dbReference type="AlphaFoldDB" id="A0A9P6B5N7"/>
<dbReference type="GO" id="GO:0030150">
    <property type="term" value="P:protein import into mitochondrial matrix"/>
    <property type="evidence" value="ECO:0007669"/>
    <property type="project" value="InterPro"/>
</dbReference>
<comment type="subcellular location">
    <subcellularLocation>
        <location evidence="1">Mitochondrion outer membrane</location>
        <topology evidence="1">Multi-pass membrane protein</topology>
    </subcellularLocation>
</comment>
<evidence type="ECO:0000256" key="4">
    <source>
        <dbReference type="ARBA" id="ARBA00022452"/>
    </source>
</evidence>
<feature type="region of interest" description="Disordered" evidence="10">
    <location>
        <begin position="1"/>
        <end position="30"/>
    </location>
</feature>
<keyword evidence="12" id="KW-1185">Reference proteome</keyword>
<evidence type="ECO:0000256" key="10">
    <source>
        <dbReference type="SAM" id="MobiDB-lite"/>
    </source>
</evidence>
<evidence type="ECO:0000256" key="5">
    <source>
        <dbReference type="ARBA" id="ARBA00022692"/>
    </source>
</evidence>
<evidence type="ECO:0000256" key="1">
    <source>
        <dbReference type="ARBA" id="ARBA00004374"/>
    </source>
</evidence>
<dbReference type="InterPro" id="IPR023614">
    <property type="entry name" value="Porin_dom_sf"/>
</dbReference>
<dbReference type="InterPro" id="IPR037930">
    <property type="entry name" value="Tom40"/>
</dbReference>
<accession>A0A9P6B5N7</accession>
<keyword evidence="7" id="KW-0653">Protein transport</keyword>
<comment type="similarity">
    <text evidence="2">Belongs to the Tom40 family.</text>
</comment>
<organism evidence="11 12">
    <name type="scientific">Hydnum rufescens UP504</name>
    <dbReference type="NCBI Taxonomy" id="1448309"/>
    <lineage>
        <taxon>Eukaryota</taxon>
        <taxon>Fungi</taxon>
        <taxon>Dikarya</taxon>
        <taxon>Basidiomycota</taxon>
        <taxon>Agaricomycotina</taxon>
        <taxon>Agaricomycetes</taxon>
        <taxon>Cantharellales</taxon>
        <taxon>Hydnaceae</taxon>
        <taxon>Hydnum</taxon>
    </lineage>
</organism>
<feature type="compositionally biased region" description="Pro residues" evidence="10">
    <location>
        <begin position="14"/>
        <end position="27"/>
    </location>
</feature>
<keyword evidence="5" id="KW-0812">Transmembrane</keyword>
<dbReference type="PANTHER" id="PTHR10802">
    <property type="entry name" value="MITOCHONDRIAL IMPORT RECEPTOR SUBUNIT TOM40"/>
    <property type="match status" value="1"/>
</dbReference>
<keyword evidence="8" id="KW-0496">Mitochondrion</keyword>
<evidence type="ECO:0008006" key="13">
    <source>
        <dbReference type="Google" id="ProtNLM"/>
    </source>
</evidence>
<keyword evidence="4" id="KW-1134">Transmembrane beta strand</keyword>
<evidence type="ECO:0000256" key="2">
    <source>
        <dbReference type="ARBA" id="ARBA00010510"/>
    </source>
</evidence>
<keyword evidence="6" id="KW-1000">Mitochondrion outer membrane</keyword>
<protein>
    <recommendedName>
        <fullName evidence="13">Mitochondrial import receptor subunit TOM40</fullName>
    </recommendedName>
</protein>
<dbReference type="InterPro" id="IPR027246">
    <property type="entry name" value="Porin_Euk/Tom40"/>
</dbReference>
<evidence type="ECO:0000256" key="6">
    <source>
        <dbReference type="ARBA" id="ARBA00022787"/>
    </source>
</evidence>
<dbReference type="GO" id="GO:0008320">
    <property type="term" value="F:protein transmembrane transporter activity"/>
    <property type="evidence" value="ECO:0007669"/>
    <property type="project" value="InterPro"/>
</dbReference>
<dbReference type="Proteomes" id="UP000886523">
    <property type="component" value="Unassembled WGS sequence"/>
</dbReference>
<reference evidence="11" key="1">
    <citation type="journal article" date="2020" name="Nat. Commun.">
        <title>Large-scale genome sequencing of mycorrhizal fungi provides insights into the early evolution of symbiotic traits.</title>
        <authorList>
            <person name="Miyauchi S."/>
            <person name="Kiss E."/>
            <person name="Kuo A."/>
            <person name="Drula E."/>
            <person name="Kohler A."/>
            <person name="Sanchez-Garcia M."/>
            <person name="Morin E."/>
            <person name="Andreopoulos B."/>
            <person name="Barry K.W."/>
            <person name="Bonito G."/>
            <person name="Buee M."/>
            <person name="Carver A."/>
            <person name="Chen C."/>
            <person name="Cichocki N."/>
            <person name="Clum A."/>
            <person name="Culley D."/>
            <person name="Crous P.W."/>
            <person name="Fauchery L."/>
            <person name="Girlanda M."/>
            <person name="Hayes R.D."/>
            <person name="Keri Z."/>
            <person name="LaButti K."/>
            <person name="Lipzen A."/>
            <person name="Lombard V."/>
            <person name="Magnuson J."/>
            <person name="Maillard F."/>
            <person name="Murat C."/>
            <person name="Nolan M."/>
            <person name="Ohm R.A."/>
            <person name="Pangilinan J."/>
            <person name="Pereira M.F."/>
            <person name="Perotto S."/>
            <person name="Peter M."/>
            <person name="Pfister S."/>
            <person name="Riley R."/>
            <person name="Sitrit Y."/>
            <person name="Stielow J.B."/>
            <person name="Szollosi G."/>
            <person name="Zifcakova L."/>
            <person name="Stursova M."/>
            <person name="Spatafora J.W."/>
            <person name="Tedersoo L."/>
            <person name="Vaario L.M."/>
            <person name="Yamada A."/>
            <person name="Yan M."/>
            <person name="Wang P."/>
            <person name="Xu J."/>
            <person name="Bruns T."/>
            <person name="Baldrian P."/>
            <person name="Vilgalys R."/>
            <person name="Dunand C."/>
            <person name="Henrissat B."/>
            <person name="Grigoriev I.V."/>
            <person name="Hibbett D."/>
            <person name="Nagy L.G."/>
            <person name="Martin F.M."/>
        </authorList>
    </citation>
    <scope>NUCLEOTIDE SEQUENCE</scope>
    <source>
        <strain evidence="11">UP504</strain>
    </source>
</reference>
<name>A0A9P6B5N7_9AGAM</name>
<dbReference type="CDD" id="cd07305">
    <property type="entry name" value="Porin3_Tom40"/>
    <property type="match status" value="1"/>
</dbReference>
<dbReference type="OrthoDB" id="19656at2759"/>
<proteinExistence type="inferred from homology"/>
<dbReference type="EMBL" id="MU128926">
    <property type="protein sequence ID" value="KAF9518193.1"/>
    <property type="molecule type" value="Genomic_DNA"/>
</dbReference>
<gene>
    <name evidence="11" type="ORF">BS47DRAFT_1482713</name>
</gene>
<evidence type="ECO:0000313" key="11">
    <source>
        <dbReference type="EMBL" id="KAF9518193.1"/>
    </source>
</evidence>
<dbReference type="GO" id="GO:0005741">
    <property type="term" value="C:mitochondrial outer membrane"/>
    <property type="evidence" value="ECO:0007669"/>
    <property type="project" value="UniProtKB-SubCell"/>
</dbReference>
<evidence type="ECO:0000256" key="8">
    <source>
        <dbReference type="ARBA" id="ARBA00023128"/>
    </source>
</evidence>
<keyword evidence="3" id="KW-0813">Transport</keyword>
<evidence type="ECO:0000256" key="7">
    <source>
        <dbReference type="ARBA" id="ARBA00022927"/>
    </source>
</evidence>
<evidence type="ECO:0000256" key="9">
    <source>
        <dbReference type="ARBA" id="ARBA00023136"/>
    </source>
</evidence>
<comment type="caution">
    <text evidence="11">The sequence shown here is derived from an EMBL/GenBank/DDBJ whole genome shotgun (WGS) entry which is preliminary data.</text>
</comment>
<sequence>MASIPLPSSKQGIPPYPAVPSQTPPSPSGFWSWTSPVTSRYNRFAEWRRESLGLTNPGTAENLLKEVKATHVTNFIFDGARADLTKILSMNPAFQVTHTFSLASQTAPPNTISVFMQGGVDHDGNLTARFNYGSSPSNVTKMQAQASSTPGGHSMLQLEHDYLGSDFSLNAKAVNPSPTDFSGIYVGNYLQSITKNLAVGVEALYQRGNIPGLTELGTTYLARYTAKNWIATAQAQSSGILQTTYWQKLGEKLEVAADLQLIATPQRRDAIATVGAKYTLRTATFRAQFDSSGKVSALLEQQLAPTFAFLVAGEIDHVKSTSKVGVGIMIESSSLTPEEAGHPPQAPY</sequence>
<feature type="compositionally biased region" description="Polar residues" evidence="10">
    <location>
        <begin position="1"/>
        <end position="11"/>
    </location>
</feature>
<evidence type="ECO:0000256" key="3">
    <source>
        <dbReference type="ARBA" id="ARBA00022448"/>
    </source>
</evidence>
<dbReference type="Pfam" id="PF01459">
    <property type="entry name" value="Porin_3"/>
    <property type="match status" value="1"/>
</dbReference>
<dbReference type="Gene3D" id="2.40.160.10">
    <property type="entry name" value="Porin"/>
    <property type="match status" value="1"/>
</dbReference>
<evidence type="ECO:0000313" key="12">
    <source>
        <dbReference type="Proteomes" id="UP000886523"/>
    </source>
</evidence>
<keyword evidence="9" id="KW-0472">Membrane</keyword>